<evidence type="ECO:0000313" key="2">
    <source>
        <dbReference type="Proteomes" id="UP000805649"/>
    </source>
</evidence>
<dbReference type="EMBL" id="VUJX02000017">
    <property type="protein sequence ID" value="KAL0929474.1"/>
    <property type="molecule type" value="Genomic_DNA"/>
</dbReference>
<proteinExistence type="predicted"/>
<dbReference type="Proteomes" id="UP000805649">
    <property type="component" value="Unassembled WGS sequence"/>
</dbReference>
<protein>
    <submittedName>
        <fullName evidence="1">Uncharacterized protein</fullName>
    </submittedName>
</protein>
<reference evidence="1 2" key="1">
    <citation type="journal article" date="2020" name="Phytopathology">
        <title>Genome Sequence Resources of Colletotrichum truncatum, C. plurivorum, C. musicola, and C. sojae: Four Species Pathogenic to Soybean (Glycine max).</title>
        <authorList>
            <person name="Rogerio F."/>
            <person name="Boufleur T.R."/>
            <person name="Ciampi-Guillardi M."/>
            <person name="Sukno S.A."/>
            <person name="Thon M.R."/>
            <person name="Massola Junior N.S."/>
            <person name="Baroncelli R."/>
        </authorList>
    </citation>
    <scope>NUCLEOTIDE SEQUENCE [LARGE SCALE GENOMIC DNA]</scope>
    <source>
        <strain evidence="1 2">CMES1059</strain>
    </source>
</reference>
<organism evidence="1 2">
    <name type="scientific">Colletotrichum truncatum</name>
    <name type="common">Anthracnose fungus</name>
    <name type="synonym">Colletotrichum capsici</name>
    <dbReference type="NCBI Taxonomy" id="5467"/>
    <lineage>
        <taxon>Eukaryota</taxon>
        <taxon>Fungi</taxon>
        <taxon>Dikarya</taxon>
        <taxon>Ascomycota</taxon>
        <taxon>Pezizomycotina</taxon>
        <taxon>Sordariomycetes</taxon>
        <taxon>Hypocreomycetidae</taxon>
        <taxon>Glomerellales</taxon>
        <taxon>Glomerellaceae</taxon>
        <taxon>Colletotrichum</taxon>
        <taxon>Colletotrichum truncatum species complex</taxon>
    </lineage>
</organism>
<accession>A0ACC3YCA6</accession>
<evidence type="ECO:0000313" key="1">
    <source>
        <dbReference type="EMBL" id="KAL0929474.1"/>
    </source>
</evidence>
<name>A0ACC3YCA6_COLTU</name>
<keyword evidence="2" id="KW-1185">Reference proteome</keyword>
<sequence length="173" mass="18940">MPYLIDIPYRPRNANYNVLDAVDAEILEKEGAFFNFDTLPAGRIKRRPSGRYYYVKPALDRWFVTPLGYAAALGQFEAVVSLLHQKEDVDGQHPEGASTALTLALFGGHEKVAKLLLDKGAQPDASLGYNALHAAARMGFNDIITILIDDYGVDPNVEDLDGTTPIGYACPGR</sequence>
<comment type="caution">
    <text evidence="1">The sequence shown here is derived from an EMBL/GenBank/DDBJ whole genome shotgun (WGS) entry which is preliminary data.</text>
</comment>
<gene>
    <name evidence="1" type="ORF">CTRU02_215640</name>
</gene>